<comment type="caution">
    <text evidence="4">The sequence shown here is derived from an EMBL/GenBank/DDBJ whole genome shotgun (WGS) entry which is preliminary data.</text>
</comment>
<keyword evidence="5" id="KW-1185">Reference proteome</keyword>
<gene>
    <name evidence="4" type="ORF">IHQ68_02890</name>
</gene>
<dbReference type="InterPro" id="IPR036249">
    <property type="entry name" value="Thioredoxin-like_sf"/>
</dbReference>
<evidence type="ECO:0000313" key="4">
    <source>
        <dbReference type="EMBL" id="MDR4305569.1"/>
    </source>
</evidence>
<dbReference type="Pfam" id="PF00085">
    <property type="entry name" value="Thioredoxin"/>
    <property type="match status" value="1"/>
</dbReference>
<dbReference type="SUPFAM" id="SSF52833">
    <property type="entry name" value="Thioredoxin-like"/>
    <property type="match status" value="1"/>
</dbReference>
<evidence type="ECO:0000259" key="3">
    <source>
        <dbReference type="PROSITE" id="PS51352"/>
    </source>
</evidence>
<keyword evidence="2" id="KW-0732">Signal</keyword>
<accession>A0ABU1DC11</accession>
<keyword evidence="1" id="KW-1133">Transmembrane helix</keyword>
<keyword evidence="1" id="KW-0472">Membrane</keyword>
<feature type="signal peptide" evidence="2">
    <location>
        <begin position="1"/>
        <end position="22"/>
    </location>
</feature>
<name>A0ABU1DC11_9HYPH</name>
<dbReference type="PROSITE" id="PS51352">
    <property type="entry name" value="THIOREDOXIN_2"/>
    <property type="match status" value="1"/>
</dbReference>
<dbReference type="InterPro" id="IPR013766">
    <property type="entry name" value="Thioredoxin_domain"/>
</dbReference>
<reference evidence="4" key="1">
    <citation type="submission" date="2020-10" db="EMBL/GenBank/DDBJ databases">
        <authorList>
            <person name="Abbas A."/>
            <person name="Razzaq R."/>
            <person name="Waqas M."/>
            <person name="Abbas N."/>
            <person name="Nielsen T.K."/>
            <person name="Hansen L.H."/>
            <person name="Hussain S."/>
            <person name="Shahid M."/>
        </authorList>
    </citation>
    <scope>NUCLEOTIDE SEQUENCE</scope>
    <source>
        <strain evidence="4">S14</strain>
    </source>
</reference>
<evidence type="ECO:0000256" key="1">
    <source>
        <dbReference type="SAM" id="Phobius"/>
    </source>
</evidence>
<feature type="chain" id="PRO_5046431908" evidence="2">
    <location>
        <begin position="23"/>
        <end position="136"/>
    </location>
</feature>
<evidence type="ECO:0000313" key="5">
    <source>
        <dbReference type="Proteomes" id="UP001181622"/>
    </source>
</evidence>
<dbReference type="Gene3D" id="3.40.30.10">
    <property type="entry name" value="Glutaredoxin"/>
    <property type="match status" value="1"/>
</dbReference>
<dbReference type="RefSeq" id="WP_309388680.1">
    <property type="nucleotide sequence ID" value="NZ_JADBEO010000004.1"/>
</dbReference>
<feature type="domain" description="Thioredoxin" evidence="3">
    <location>
        <begin position="11"/>
        <end position="130"/>
    </location>
</feature>
<dbReference type="EMBL" id="JADBEO010000004">
    <property type="protein sequence ID" value="MDR4305569.1"/>
    <property type="molecule type" value="Genomic_DNA"/>
</dbReference>
<protein>
    <submittedName>
        <fullName evidence="4">Thioredoxin family protein</fullName>
    </submittedName>
</protein>
<dbReference type="CDD" id="cd02947">
    <property type="entry name" value="TRX_family"/>
    <property type="match status" value="1"/>
</dbReference>
<feature type="transmembrane region" description="Helical" evidence="1">
    <location>
        <begin position="32"/>
        <end position="55"/>
    </location>
</feature>
<keyword evidence="1" id="KW-0812">Transmembrane</keyword>
<dbReference type="Proteomes" id="UP001181622">
    <property type="component" value="Unassembled WGS sequence"/>
</dbReference>
<sequence>MIARRTCLALIAAALCAPSVAAAPAATPFDEAAFSAALAAGGPIIVHVSAPWCPICRAQKPILDRLRDQPQFRDFALFQIDFDTDKASMRRVGARLQSTLIVYRGGREIAHTVGDREEGWIEDLLEKALPAPAPPR</sequence>
<evidence type="ECO:0000256" key="2">
    <source>
        <dbReference type="SAM" id="SignalP"/>
    </source>
</evidence>
<organism evidence="4 5">
    <name type="scientific">Chelatococcus sambhunathii</name>
    <dbReference type="NCBI Taxonomy" id="363953"/>
    <lineage>
        <taxon>Bacteria</taxon>
        <taxon>Pseudomonadati</taxon>
        <taxon>Pseudomonadota</taxon>
        <taxon>Alphaproteobacteria</taxon>
        <taxon>Hyphomicrobiales</taxon>
        <taxon>Chelatococcaceae</taxon>
        <taxon>Chelatococcus</taxon>
    </lineage>
</organism>
<proteinExistence type="predicted"/>